<evidence type="ECO:0000259" key="7">
    <source>
        <dbReference type="PROSITE" id="PS50106"/>
    </source>
</evidence>
<keyword evidence="3" id="KW-0963">Cytoplasm</keyword>
<dbReference type="CDD" id="cd01817">
    <property type="entry name" value="RBD1_RGS12_like"/>
    <property type="match status" value="1"/>
</dbReference>
<dbReference type="SUPFAM" id="SSF50729">
    <property type="entry name" value="PH domain-like"/>
    <property type="match status" value="1"/>
</dbReference>
<evidence type="ECO:0000256" key="5">
    <source>
        <dbReference type="SAM" id="MobiDB-lite"/>
    </source>
</evidence>
<dbReference type="InterPro" id="IPR003116">
    <property type="entry name" value="RBD_dom"/>
</dbReference>
<dbReference type="InterPro" id="IPR011993">
    <property type="entry name" value="PH-like_dom_sf"/>
</dbReference>
<evidence type="ECO:0000313" key="11">
    <source>
        <dbReference type="Proteomes" id="UP001152759"/>
    </source>
</evidence>
<organism evidence="10 11">
    <name type="scientific">Bemisia tabaci</name>
    <name type="common">Sweetpotato whitefly</name>
    <name type="synonym">Aleurodes tabaci</name>
    <dbReference type="NCBI Taxonomy" id="7038"/>
    <lineage>
        <taxon>Eukaryota</taxon>
        <taxon>Metazoa</taxon>
        <taxon>Ecdysozoa</taxon>
        <taxon>Arthropoda</taxon>
        <taxon>Hexapoda</taxon>
        <taxon>Insecta</taxon>
        <taxon>Pterygota</taxon>
        <taxon>Neoptera</taxon>
        <taxon>Paraneoptera</taxon>
        <taxon>Hemiptera</taxon>
        <taxon>Sternorrhyncha</taxon>
        <taxon>Aleyrodoidea</taxon>
        <taxon>Aleyrodidae</taxon>
        <taxon>Aleyrodinae</taxon>
        <taxon>Bemisia</taxon>
    </lineage>
</organism>
<evidence type="ECO:0000259" key="8">
    <source>
        <dbReference type="PROSITE" id="PS50132"/>
    </source>
</evidence>
<dbReference type="InterPro" id="IPR001478">
    <property type="entry name" value="PDZ"/>
</dbReference>
<dbReference type="InterPro" id="IPR006020">
    <property type="entry name" value="PTB/PI_dom"/>
</dbReference>
<dbReference type="GO" id="GO:0005737">
    <property type="term" value="C:cytoplasm"/>
    <property type="evidence" value="ECO:0007669"/>
    <property type="project" value="UniProtKB-SubCell"/>
</dbReference>
<dbReference type="GO" id="GO:0007165">
    <property type="term" value="P:signal transduction"/>
    <property type="evidence" value="ECO:0007669"/>
    <property type="project" value="InterPro"/>
</dbReference>
<dbReference type="Gene3D" id="1.10.167.10">
    <property type="entry name" value="Regulator of G-protein Signalling 4, domain 2"/>
    <property type="match status" value="1"/>
</dbReference>
<dbReference type="CDD" id="cd17067">
    <property type="entry name" value="RBD2_RGS12_like"/>
    <property type="match status" value="1"/>
</dbReference>
<dbReference type="InterPro" id="IPR003109">
    <property type="entry name" value="GoLoco_motif"/>
</dbReference>
<dbReference type="PRINTS" id="PR01301">
    <property type="entry name" value="RGSPROTEIN"/>
</dbReference>
<comment type="subcellular location">
    <subcellularLocation>
        <location evidence="1">Cytoplasm</location>
    </subcellularLocation>
</comment>
<evidence type="ECO:0000313" key="10">
    <source>
        <dbReference type="EMBL" id="CAH0389359.1"/>
    </source>
</evidence>
<dbReference type="SMART" id="SM00462">
    <property type="entry name" value="PTB"/>
    <property type="match status" value="1"/>
</dbReference>
<dbReference type="GO" id="GO:0005634">
    <property type="term" value="C:nucleus"/>
    <property type="evidence" value="ECO:0007669"/>
    <property type="project" value="TreeGrafter"/>
</dbReference>
<dbReference type="SUPFAM" id="SSF48097">
    <property type="entry name" value="Regulator of G-protein signaling, RGS"/>
    <property type="match status" value="1"/>
</dbReference>
<dbReference type="PROSITE" id="PS50132">
    <property type="entry name" value="RGS"/>
    <property type="match status" value="1"/>
</dbReference>
<evidence type="ECO:0000256" key="2">
    <source>
        <dbReference type="ARBA" id="ARBA00022468"/>
    </source>
</evidence>
<dbReference type="SMART" id="SM00390">
    <property type="entry name" value="GoLoco"/>
    <property type="match status" value="1"/>
</dbReference>
<dbReference type="InterPro" id="IPR036305">
    <property type="entry name" value="RGS_sf"/>
</dbReference>
<dbReference type="OrthoDB" id="196547at2759"/>
<dbReference type="PANTHER" id="PTHR45945:SF3">
    <property type="entry name" value="REGULATOR OF G-PROTEIN SIGNALING LOCO"/>
    <property type="match status" value="1"/>
</dbReference>
<dbReference type="InterPro" id="IPR044926">
    <property type="entry name" value="RGS_subdomain_2"/>
</dbReference>
<dbReference type="PANTHER" id="PTHR45945">
    <property type="entry name" value="REGULATOR OF G-PROTEIN SIGNALING LOCO"/>
    <property type="match status" value="1"/>
</dbReference>
<proteinExistence type="predicted"/>
<feature type="compositionally biased region" description="Low complexity" evidence="5">
    <location>
        <begin position="372"/>
        <end position="383"/>
    </location>
</feature>
<dbReference type="Proteomes" id="UP001152759">
    <property type="component" value="Chromosome 4"/>
</dbReference>
<dbReference type="PROSITE" id="PS50106">
    <property type="entry name" value="PDZ"/>
    <property type="match status" value="1"/>
</dbReference>
<feature type="domain" description="RBD" evidence="9">
    <location>
        <begin position="907"/>
        <end position="977"/>
    </location>
</feature>
<sequence length="1309" mass="146014">MHPVRRRKKRPNYGVRTVDVQRGKNGFGFTISGQQPCILSCIVPGSPAENSGLRAGDYLVAVGGHSVSKMKHNDVVQLIGNTSGILKLQIAENYYSDSSDEDMVAIRHKPKYPHKLKNSPRSGAASQNRVAKVVRDLTTGAMFDESLVEVSMCMSNSTPRCSSKSPHKLIKWKAPAHLLPPLPRLYFSEPSINRMNGEEYEQELFRAIVGYLGTIEMPRKLPPGSRLQIVRGCIKRLRAEKRTHTAVLMTLFTRSLKLQNHTGTTLAIYPGERVTFCGASSNEDRRHFGVVTTSTGDDPSDSCHVFAVDPRPHSEHNFRSLTFKIECTIDTNSGLCQEYPINSDPILAIIRKFYETPGLDDEEPVANSPQPSHDSTTTSNSDSGIGFRDDSGNQSDRILVVDIQNQRLHVLPNEDSPNYPSRERLTVRAMPDPIVAPTSNRSCSPISTCSEDPFNLRVSQENMSVSSGKSSRKTPENSTFDTTVKQMDISMEKTRSQDGSYIFNNIDNHLCSADDMSLGTCSSKSQDAFLSYKLSPKVFGIPSNTSQSLEDLKLHQSSNLSRQDTPKSNSCNLLRSTMLIHPAHWGSLQDLRSIANDCYEDSPSMQKTHDNSGNGVTSWATSFERLLEDPAGLHTFAEFLKKEFSHENIYFWAACERYRLQDNLKKRQEMAREIFDKHLALRAPEPVNVDSQARQVTQEQLDVANQNLFSQAQKQIFNLMKFDSYPRFIKSDLYKECMLCGISGLPVFSPSKLDPALEIHRSSSVAQTPIKLKKSRSDADDRRRKSLLPWSRSRSRCKSRDRSISVAGSSEQDKDTVSTGSSRWSLASWDLALSSTLCRVVLPDDATAVVQIKPDQTIRQMVTKLLEKRALNYNCFQVFVGQSTKALSLDESASIVGGQELRIEPRVVFRLDLPNKKTIAVKSKQCKTLEEVVRPILNKYGYRFEMCTLCLMSENQVLEPDMAVRTVDNQRLQVLTRSTPIPNTSVWKDCQNQTSKPKHGPSLDEITNRVFEELLQGKGDKSRVVSDQGSVRSEEWSSEHSSSILGRFMRRDSVSVDKNGDVRPKAKKASSIEGGEKKSSAVSRLPPLIAKWKSSNKPDGRSESDVLYEGLKRAQRSRLEDQRGTEINFELPDFLKDKENAPQGSSKKIRKIRSEDANEVGSSKTFPTETDAGGTAEQASSLKLGDVKKVLSTQLGTRYVDTGFIDGIIPSPSKAEEYFNNGTNSAELNRLKVNASPLVQSNGINSTCLNESLLSRLSDVPPPLPPKPKNLSLLNPWPSVSSPQDMKPDLKTCRMRKAMYLDQPNGSFV</sequence>
<evidence type="ECO:0000259" key="6">
    <source>
        <dbReference type="PROSITE" id="PS01179"/>
    </source>
</evidence>
<gene>
    <name evidence="10" type="ORF">BEMITA_LOCUS8197</name>
</gene>
<dbReference type="InterPro" id="IPR046995">
    <property type="entry name" value="RGS10/12/14-like"/>
</dbReference>
<evidence type="ECO:0008006" key="12">
    <source>
        <dbReference type="Google" id="ProtNLM"/>
    </source>
</evidence>
<feature type="domain" description="RGS" evidence="8">
    <location>
        <begin position="622"/>
        <end position="738"/>
    </location>
</feature>
<dbReference type="GO" id="GO:0048699">
    <property type="term" value="P:generation of neurons"/>
    <property type="evidence" value="ECO:0007669"/>
    <property type="project" value="UniProtKB-ARBA"/>
</dbReference>
<protein>
    <recommendedName>
        <fullName evidence="12">Regulator of G-protein signaling loco</fullName>
    </recommendedName>
</protein>
<dbReference type="Gene3D" id="2.30.42.10">
    <property type="match status" value="1"/>
</dbReference>
<feature type="domain" description="PID" evidence="6">
    <location>
        <begin position="209"/>
        <end position="306"/>
    </location>
</feature>
<dbReference type="SUPFAM" id="SSF54236">
    <property type="entry name" value="Ubiquitin-like"/>
    <property type="match status" value="2"/>
</dbReference>
<keyword evidence="2" id="KW-0343">GTPase activation</keyword>
<feature type="region of interest" description="Disordered" evidence="5">
    <location>
        <begin position="1055"/>
        <end position="1082"/>
    </location>
</feature>
<name>A0A9P0AB13_BEMTA</name>
<dbReference type="Gene3D" id="1.10.196.10">
    <property type="match status" value="1"/>
</dbReference>
<dbReference type="PROSITE" id="PS50898">
    <property type="entry name" value="RBD"/>
    <property type="match status" value="2"/>
</dbReference>
<reference evidence="10" key="1">
    <citation type="submission" date="2021-12" db="EMBL/GenBank/DDBJ databases">
        <authorList>
            <person name="King R."/>
        </authorList>
    </citation>
    <scope>NUCLEOTIDE SEQUENCE</scope>
</reference>
<evidence type="ECO:0000256" key="1">
    <source>
        <dbReference type="ARBA" id="ARBA00004496"/>
    </source>
</evidence>
<feature type="region of interest" description="Disordered" evidence="5">
    <location>
        <begin position="359"/>
        <end position="393"/>
    </location>
</feature>
<evidence type="ECO:0000256" key="4">
    <source>
        <dbReference type="ARBA" id="ARBA00022737"/>
    </source>
</evidence>
<dbReference type="SMART" id="SM00455">
    <property type="entry name" value="RBD"/>
    <property type="match status" value="2"/>
</dbReference>
<dbReference type="EMBL" id="OU963865">
    <property type="protein sequence ID" value="CAH0389359.1"/>
    <property type="molecule type" value="Genomic_DNA"/>
</dbReference>
<dbReference type="InterPro" id="IPR016137">
    <property type="entry name" value="RGS"/>
</dbReference>
<keyword evidence="11" id="KW-1185">Reference proteome</keyword>
<feature type="domain" description="PDZ" evidence="7">
    <location>
        <begin position="17"/>
        <end position="94"/>
    </location>
</feature>
<dbReference type="Gene3D" id="3.10.20.90">
    <property type="entry name" value="Phosphatidylinositol 3-kinase Catalytic Subunit, Chain A, domain 1"/>
    <property type="match status" value="2"/>
</dbReference>
<dbReference type="Pfam" id="PF00615">
    <property type="entry name" value="RGS"/>
    <property type="match status" value="1"/>
</dbReference>
<accession>A0A9P0AB13</accession>
<feature type="region of interest" description="Disordered" evidence="5">
    <location>
        <begin position="1135"/>
        <end position="1177"/>
    </location>
</feature>
<dbReference type="InterPro" id="IPR036034">
    <property type="entry name" value="PDZ_sf"/>
</dbReference>
<dbReference type="GO" id="GO:0005886">
    <property type="term" value="C:plasma membrane"/>
    <property type="evidence" value="ECO:0007669"/>
    <property type="project" value="TreeGrafter"/>
</dbReference>
<dbReference type="SMART" id="SM00315">
    <property type="entry name" value="RGS"/>
    <property type="match status" value="1"/>
</dbReference>
<dbReference type="CDD" id="cd06710">
    <property type="entry name" value="PDZ_RGS12-like"/>
    <property type="match status" value="1"/>
</dbReference>
<feature type="region of interest" description="Disordered" evidence="5">
    <location>
        <begin position="799"/>
        <end position="819"/>
    </location>
</feature>
<dbReference type="InterPro" id="IPR024066">
    <property type="entry name" value="RGS_subdom1/3"/>
</dbReference>
<evidence type="ECO:0000256" key="3">
    <source>
        <dbReference type="ARBA" id="ARBA00022490"/>
    </source>
</evidence>
<dbReference type="Pfam" id="PF00595">
    <property type="entry name" value="PDZ"/>
    <property type="match status" value="1"/>
</dbReference>
<dbReference type="GO" id="GO:0005096">
    <property type="term" value="F:GTPase activator activity"/>
    <property type="evidence" value="ECO:0007669"/>
    <property type="project" value="UniProtKB-KW"/>
</dbReference>
<feature type="compositionally biased region" description="Low complexity" evidence="5">
    <location>
        <begin position="1269"/>
        <end position="1279"/>
    </location>
</feature>
<dbReference type="InterPro" id="IPR029071">
    <property type="entry name" value="Ubiquitin-like_domsf"/>
</dbReference>
<dbReference type="FunFam" id="1.10.167.10:FF:000001">
    <property type="entry name" value="Putative regulator of g-protein signaling 12"/>
    <property type="match status" value="1"/>
</dbReference>
<keyword evidence="4" id="KW-0677">Repeat</keyword>
<dbReference type="PROSITE" id="PS50877">
    <property type="entry name" value="GOLOCO"/>
    <property type="match status" value="1"/>
</dbReference>
<feature type="compositionally biased region" description="Basic and acidic residues" evidence="5">
    <location>
        <begin position="1055"/>
        <end position="1064"/>
    </location>
</feature>
<dbReference type="KEGG" id="btab:109034122"/>
<dbReference type="PROSITE" id="PS01179">
    <property type="entry name" value="PID"/>
    <property type="match status" value="1"/>
</dbReference>
<feature type="domain" description="RBD" evidence="9">
    <location>
        <begin position="836"/>
        <end position="906"/>
    </location>
</feature>
<dbReference type="SUPFAM" id="SSF50156">
    <property type="entry name" value="PDZ domain-like"/>
    <property type="match status" value="1"/>
</dbReference>
<evidence type="ECO:0000259" key="9">
    <source>
        <dbReference type="PROSITE" id="PS50898"/>
    </source>
</evidence>
<dbReference type="Pfam" id="PF02196">
    <property type="entry name" value="RBD"/>
    <property type="match status" value="1"/>
</dbReference>
<dbReference type="GO" id="GO:0008277">
    <property type="term" value="P:regulation of G protein-coupled receptor signaling pathway"/>
    <property type="evidence" value="ECO:0007669"/>
    <property type="project" value="TreeGrafter"/>
</dbReference>
<dbReference type="Gene3D" id="2.30.29.30">
    <property type="entry name" value="Pleckstrin-homology domain (PH domain)/Phosphotyrosine-binding domain (PTB)"/>
    <property type="match status" value="1"/>
</dbReference>
<dbReference type="Pfam" id="PF00640">
    <property type="entry name" value="PID"/>
    <property type="match status" value="1"/>
</dbReference>
<dbReference type="SMART" id="SM00228">
    <property type="entry name" value="PDZ"/>
    <property type="match status" value="1"/>
</dbReference>
<feature type="region of interest" description="Disordered" evidence="5">
    <location>
        <begin position="1261"/>
        <end position="1287"/>
    </location>
</feature>